<keyword evidence="10" id="KW-0472">Membrane</keyword>
<evidence type="ECO:0000256" key="2">
    <source>
        <dbReference type="ARBA" id="ARBA00004651"/>
    </source>
</evidence>
<protein>
    <recommendedName>
        <fullName evidence="3">histidine kinase</fullName>
        <ecNumber evidence="3">2.7.13.3</ecNumber>
    </recommendedName>
</protein>
<dbReference type="SMART" id="SM00387">
    <property type="entry name" value="HATPase_c"/>
    <property type="match status" value="1"/>
</dbReference>
<feature type="transmembrane region" description="Helical" evidence="10">
    <location>
        <begin position="182"/>
        <end position="203"/>
    </location>
</feature>
<reference evidence="13 14" key="1">
    <citation type="submission" date="2022-05" db="EMBL/GenBank/DDBJ databases">
        <authorList>
            <person name="Park J.-S."/>
        </authorList>
    </citation>
    <scope>NUCLEOTIDE SEQUENCE [LARGE SCALE GENOMIC DNA]</scope>
    <source>
        <strain evidence="13 14">2012CJ34-2</strain>
    </source>
</reference>
<dbReference type="Gene3D" id="1.10.8.500">
    <property type="entry name" value="HAMP domain in histidine kinase"/>
    <property type="match status" value="1"/>
</dbReference>
<keyword evidence="9 13" id="KW-0067">ATP-binding</keyword>
<dbReference type="Pfam" id="PF02518">
    <property type="entry name" value="HATPase_c"/>
    <property type="match status" value="1"/>
</dbReference>
<evidence type="ECO:0000259" key="11">
    <source>
        <dbReference type="PROSITE" id="PS50109"/>
    </source>
</evidence>
<evidence type="ECO:0000313" key="14">
    <source>
        <dbReference type="Proteomes" id="UP001203338"/>
    </source>
</evidence>
<gene>
    <name evidence="13" type="ORF">M3P05_16990</name>
</gene>
<feature type="transmembrane region" description="Helical" evidence="10">
    <location>
        <begin position="21"/>
        <end position="46"/>
    </location>
</feature>
<dbReference type="GO" id="GO:0005524">
    <property type="term" value="F:ATP binding"/>
    <property type="evidence" value="ECO:0007669"/>
    <property type="project" value="UniProtKB-KW"/>
</dbReference>
<dbReference type="Pfam" id="PF00672">
    <property type="entry name" value="HAMP"/>
    <property type="match status" value="1"/>
</dbReference>
<dbReference type="InterPro" id="IPR050980">
    <property type="entry name" value="2C_sensor_his_kinase"/>
</dbReference>
<dbReference type="InterPro" id="IPR036890">
    <property type="entry name" value="HATPase_C_sf"/>
</dbReference>
<keyword evidence="10" id="KW-1133">Transmembrane helix</keyword>
<evidence type="ECO:0000313" key="13">
    <source>
        <dbReference type="EMBL" id="MCL6271615.1"/>
    </source>
</evidence>
<dbReference type="CDD" id="cd00082">
    <property type="entry name" value="HisKA"/>
    <property type="match status" value="1"/>
</dbReference>
<dbReference type="PRINTS" id="PR00344">
    <property type="entry name" value="BCTRLSENSOR"/>
</dbReference>
<proteinExistence type="predicted"/>
<organism evidence="13 14">
    <name type="scientific">Parendozoicomonas callyspongiae</name>
    <dbReference type="NCBI Taxonomy" id="2942213"/>
    <lineage>
        <taxon>Bacteria</taxon>
        <taxon>Pseudomonadati</taxon>
        <taxon>Pseudomonadota</taxon>
        <taxon>Gammaproteobacteria</taxon>
        <taxon>Oceanospirillales</taxon>
        <taxon>Endozoicomonadaceae</taxon>
        <taxon>Parendozoicomonas</taxon>
    </lineage>
</organism>
<dbReference type="SUPFAM" id="SSF47384">
    <property type="entry name" value="Homodimeric domain of signal transducing histidine kinase"/>
    <property type="match status" value="1"/>
</dbReference>
<evidence type="ECO:0000256" key="7">
    <source>
        <dbReference type="ARBA" id="ARBA00022741"/>
    </source>
</evidence>
<dbReference type="InterPro" id="IPR003661">
    <property type="entry name" value="HisK_dim/P_dom"/>
</dbReference>
<comment type="caution">
    <text evidence="13">The sequence shown here is derived from an EMBL/GenBank/DDBJ whole genome shotgun (WGS) entry which is preliminary data.</text>
</comment>
<evidence type="ECO:0000256" key="9">
    <source>
        <dbReference type="ARBA" id="ARBA00022840"/>
    </source>
</evidence>
<dbReference type="PROSITE" id="PS50885">
    <property type="entry name" value="HAMP"/>
    <property type="match status" value="1"/>
</dbReference>
<keyword evidence="14" id="KW-1185">Reference proteome</keyword>
<feature type="domain" description="Histidine kinase" evidence="11">
    <location>
        <begin position="262"/>
        <end position="475"/>
    </location>
</feature>
<keyword evidence="7" id="KW-0547">Nucleotide-binding</keyword>
<accession>A0ABT0PJQ4</accession>
<sequence>MKKVNSGRGSRDGFLRYLRGFYLKILIWFWLAASLLLGVVLISVSITVNPEQSLPQQRELKESLSLYVRFLSAHLGTGHTPARALAAVKGSDTYANDSSLILVSPEGEWLSDAAVDTMSVKVAVTQLLNGHRIGFVVHPSEIIVGPNHLVYQGKAWHVFMVWQNHSLWWKRLMVMGRTYPGLLLLALLSSGFLCFLLVAWLVTPLRRLQSGVKQITDGDLDARLPEKLTQRRDEVGVLCRDFNVMAKRLQALDKSKQRLLRDVSHELRSPLTRLQLALALARSKAGSVASSEHERMERDIDRLNGMIGQILAWSRMSTAANGSAPEVFSFDEVIRELVDNADFEAAMAGHSVLLVRCDTCSFYGVAEWLASAVENIVRNAIRFSPSGKNVELRLLRGSSEVEICIRDYGPGVPEEDLCHLFEPFFRVDETRGGDNSGTGLGMAIAHAAVDNHGGIIMAENANPGLRITIRLPFRETPAESA</sequence>
<keyword evidence="6" id="KW-0808">Transferase</keyword>
<dbReference type="Proteomes" id="UP001203338">
    <property type="component" value="Unassembled WGS sequence"/>
</dbReference>
<keyword evidence="4" id="KW-1003">Cell membrane</keyword>
<dbReference type="PROSITE" id="PS50109">
    <property type="entry name" value="HIS_KIN"/>
    <property type="match status" value="1"/>
</dbReference>
<evidence type="ECO:0000256" key="8">
    <source>
        <dbReference type="ARBA" id="ARBA00022777"/>
    </source>
</evidence>
<evidence type="ECO:0000256" key="1">
    <source>
        <dbReference type="ARBA" id="ARBA00000085"/>
    </source>
</evidence>
<evidence type="ECO:0000256" key="6">
    <source>
        <dbReference type="ARBA" id="ARBA00022679"/>
    </source>
</evidence>
<comment type="catalytic activity">
    <reaction evidence="1">
        <text>ATP + protein L-histidine = ADP + protein N-phospho-L-histidine.</text>
        <dbReference type="EC" id="2.7.13.3"/>
    </reaction>
</comment>
<evidence type="ECO:0000256" key="5">
    <source>
        <dbReference type="ARBA" id="ARBA00022553"/>
    </source>
</evidence>
<comment type="subcellular location">
    <subcellularLocation>
        <location evidence="2">Cell membrane</location>
        <topology evidence="2">Multi-pass membrane protein</topology>
    </subcellularLocation>
</comment>
<evidence type="ECO:0000256" key="10">
    <source>
        <dbReference type="SAM" id="Phobius"/>
    </source>
</evidence>
<keyword evidence="8" id="KW-0418">Kinase</keyword>
<name>A0ABT0PJQ4_9GAMM</name>
<dbReference type="InterPro" id="IPR003660">
    <property type="entry name" value="HAMP_dom"/>
</dbReference>
<dbReference type="EC" id="2.7.13.3" evidence="3"/>
<dbReference type="InterPro" id="IPR036097">
    <property type="entry name" value="HisK_dim/P_sf"/>
</dbReference>
<dbReference type="PANTHER" id="PTHR44936:SF10">
    <property type="entry name" value="SENSOR PROTEIN RSTB"/>
    <property type="match status" value="1"/>
</dbReference>
<dbReference type="RefSeq" id="WP_249701247.1">
    <property type="nucleotide sequence ID" value="NZ_JAMFLX010000028.1"/>
</dbReference>
<dbReference type="SUPFAM" id="SSF158472">
    <property type="entry name" value="HAMP domain-like"/>
    <property type="match status" value="1"/>
</dbReference>
<dbReference type="InterPro" id="IPR004358">
    <property type="entry name" value="Sig_transdc_His_kin-like_C"/>
</dbReference>
<evidence type="ECO:0000256" key="3">
    <source>
        <dbReference type="ARBA" id="ARBA00012438"/>
    </source>
</evidence>
<dbReference type="SUPFAM" id="SSF55874">
    <property type="entry name" value="ATPase domain of HSP90 chaperone/DNA topoisomerase II/histidine kinase"/>
    <property type="match status" value="1"/>
</dbReference>
<dbReference type="Pfam" id="PF00512">
    <property type="entry name" value="HisKA"/>
    <property type="match status" value="1"/>
</dbReference>
<dbReference type="CDD" id="cd06225">
    <property type="entry name" value="HAMP"/>
    <property type="match status" value="1"/>
</dbReference>
<keyword evidence="5" id="KW-0597">Phosphoprotein</keyword>
<evidence type="ECO:0000256" key="4">
    <source>
        <dbReference type="ARBA" id="ARBA00022475"/>
    </source>
</evidence>
<evidence type="ECO:0000259" key="12">
    <source>
        <dbReference type="PROSITE" id="PS50885"/>
    </source>
</evidence>
<dbReference type="InterPro" id="IPR003594">
    <property type="entry name" value="HATPase_dom"/>
</dbReference>
<dbReference type="PANTHER" id="PTHR44936">
    <property type="entry name" value="SENSOR PROTEIN CREC"/>
    <property type="match status" value="1"/>
</dbReference>
<dbReference type="SMART" id="SM00388">
    <property type="entry name" value="HisKA"/>
    <property type="match status" value="1"/>
</dbReference>
<dbReference type="Gene3D" id="3.30.565.10">
    <property type="entry name" value="Histidine kinase-like ATPase, C-terminal domain"/>
    <property type="match status" value="1"/>
</dbReference>
<dbReference type="Gene3D" id="1.10.287.130">
    <property type="match status" value="1"/>
</dbReference>
<dbReference type="SMART" id="SM00304">
    <property type="entry name" value="HAMP"/>
    <property type="match status" value="1"/>
</dbReference>
<feature type="domain" description="HAMP" evidence="12">
    <location>
        <begin position="199"/>
        <end position="254"/>
    </location>
</feature>
<dbReference type="EMBL" id="JAMFLX010000028">
    <property type="protein sequence ID" value="MCL6271615.1"/>
    <property type="molecule type" value="Genomic_DNA"/>
</dbReference>
<keyword evidence="10" id="KW-0812">Transmembrane</keyword>
<dbReference type="InterPro" id="IPR005467">
    <property type="entry name" value="His_kinase_dom"/>
</dbReference>